<keyword evidence="2" id="KW-0472">Membrane</keyword>
<feature type="compositionally biased region" description="Polar residues" evidence="1">
    <location>
        <begin position="9"/>
        <end position="23"/>
    </location>
</feature>
<proteinExistence type="predicted"/>
<evidence type="ECO:0000313" key="3">
    <source>
        <dbReference type="EMBL" id="KAG7530165.1"/>
    </source>
</evidence>
<gene>
    <name evidence="3" type="ORF">FFLO_05213</name>
</gene>
<keyword evidence="4" id="KW-1185">Reference proteome</keyword>
<protein>
    <submittedName>
        <fullName evidence="3">Uncharacterized protein</fullName>
    </submittedName>
</protein>
<feature type="transmembrane region" description="Helical" evidence="2">
    <location>
        <begin position="351"/>
        <end position="373"/>
    </location>
</feature>
<dbReference type="Proteomes" id="UP000812966">
    <property type="component" value="Unassembled WGS sequence"/>
</dbReference>
<name>A0A8K0JIL8_9TREE</name>
<dbReference type="AlphaFoldDB" id="A0A8K0JIL8"/>
<dbReference type="EMBL" id="JABELV010000126">
    <property type="protein sequence ID" value="KAG7530165.1"/>
    <property type="molecule type" value="Genomic_DNA"/>
</dbReference>
<feature type="region of interest" description="Disordered" evidence="1">
    <location>
        <begin position="36"/>
        <end position="58"/>
    </location>
</feature>
<feature type="region of interest" description="Disordered" evidence="1">
    <location>
        <begin position="1"/>
        <end position="23"/>
    </location>
</feature>
<sequence length="409" mass="43471">MRHACTMPSFESCTPEPSTGTDSNLRSLSLIGSTASVLGGSPKQESDDVLSAQSTTGSQQIPSDLECLFRESHVYKRLAADPEGRPIPTPELTVKAEIIQALRSGTSIKYEENQPCNAWGQYDGSLVVDGVTRYYVNEKDVQSAGNKPSQGSSAVAGKMYLGVYPGEPDVTVASQISLSSHDMQGTSFARFARRTTLLRPMAPLSLSTLSLHLSSAASDATTTTTSTCLSSDITQLSADNDPSLCFSTSTLLGGPPIDISPTDPVQAILAHKAKATPVIQIDPTLPIIPATTERPKLPKAVEEIFEGGFDFTITKQTTGSTEPPVTATTEEFCQAVAAADDIKVENSEKTYLARSAGMVVVLVAFTGSMTWIVDYCQRSNEKKIITGNGVTSLNMVSTSIASFAYCIID</sequence>
<evidence type="ECO:0000256" key="1">
    <source>
        <dbReference type="SAM" id="MobiDB-lite"/>
    </source>
</evidence>
<organism evidence="3 4">
    <name type="scientific">Filobasidium floriforme</name>
    <dbReference type="NCBI Taxonomy" id="5210"/>
    <lineage>
        <taxon>Eukaryota</taxon>
        <taxon>Fungi</taxon>
        <taxon>Dikarya</taxon>
        <taxon>Basidiomycota</taxon>
        <taxon>Agaricomycotina</taxon>
        <taxon>Tremellomycetes</taxon>
        <taxon>Filobasidiales</taxon>
        <taxon>Filobasidiaceae</taxon>
        <taxon>Filobasidium</taxon>
    </lineage>
</organism>
<comment type="caution">
    <text evidence="3">The sequence shown here is derived from an EMBL/GenBank/DDBJ whole genome shotgun (WGS) entry which is preliminary data.</text>
</comment>
<evidence type="ECO:0000313" key="4">
    <source>
        <dbReference type="Proteomes" id="UP000812966"/>
    </source>
</evidence>
<keyword evidence="2" id="KW-0812">Transmembrane</keyword>
<reference evidence="3" key="1">
    <citation type="submission" date="2020-04" db="EMBL/GenBank/DDBJ databases">
        <title>Analysis of mating type loci in Filobasidium floriforme.</title>
        <authorList>
            <person name="Nowrousian M."/>
        </authorList>
    </citation>
    <scope>NUCLEOTIDE SEQUENCE</scope>
    <source>
        <strain evidence="3">CBS 6242</strain>
    </source>
</reference>
<keyword evidence="2" id="KW-1133">Transmembrane helix</keyword>
<accession>A0A8K0JIL8</accession>
<evidence type="ECO:0000256" key="2">
    <source>
        <dbReference type="SAM" id="Phobius"/>
    </source>
</evidence>